<reference evidence="3" key="1">
    <citation type="journal article" date="2020" name="New Phytol.">
        <title>Comparative genomics reveals dynamic genome evolution in host specialist ectomycorrhizal fungi.</title>
        <authorList>
            <person name="Lofgren L.A."/>
            <person name="Nguyen N.H."/>
            <person name="Vilgalys R."/>
            <person name="Ruytinx J."/>
            <person name="Liao H.L."/>
            <person name="Branco S."/>
            <person name="Kuo A."/>
            <person name="LaButti K."/>
            <person name="Lipzen A."/>
            <person name="Andreopoulos W."/>
            <person name="Pangilinan J."/>
            <person name="Riley R."/>
            <person name="Hundley H."/>
            <person name="Na H."/>
            <person name="Barry K."/>
            <person name="Grigoriev I.V."/>
            <person name="Stajich J.E."/>
            <person name="Kennedy P.G."/>
        </authorList>
    </citation>
    <scope>NUCLEOTIDE SEQUENCE</scope>
    <source>
        <strain evidence="3">DOB743</strain>
    </source>
</reference>
<sequence>MASISTQDLIPHLQLPNTFGALFIGVILAAVLFGVTNVQAFVYFQTHSGTGITFHKLVLFNLGHMALVGISIIEHVEITPYPELFRILDALHLVLIVHCMYFYLVINYANIGALAEMVWSSKLQWVVAVLSIFLEHLLYVHRIWTVSKGRSKVLPITAGIVVVLTSGPAIAAIWCIYQGVHTIADLVNVEWTLYMYVGTVAFVDILIASLLCYLLATSRTGFSRQNGFIHNKALELYHQYRLFDKHVFNSSYHYSEITSLVLAICLSDRLQCAVMPKNYIFEAIEFFALKLHVNSYIALLNVRYYAQPHADTMHTSEYHMRHDVYHPRLHVRASQDEELQASRKSMFKHPNDEVLHITRPVQAVMPQRPIEVTIEMSSLSSA</sequence>
<feature type="transmembrane region" description="Helical" evidence="1">
    <location>
        <begin position="90"/>
        <end position="111"/>
    </location>
</feature>
<dbReference type="AlphaFoldDB" id="A0A9P7D1K6"/>
<dbReference type="OrthoDB" id="2535105at2759"/>
<evidence type="ECO:0000256" key="1">
    <source>
        <dbReference type="SAM" id="Phobius"/>
    </source>
</evidence>
<feature type="transmembrane region" description="Helical" evidence="1">
    <location>
        <begin position="57"/>
        <end position="78"/>
    </location>
</feature>
<keyword evidence="1" id="KW-0812">Transmembrane</keyword>
<organism evidence="3 4">
    <name type="scientific">Suillus placidus</name>
    <dbReference type="NCBI Taxonomy" id="48579"/>
    <lineage>
        <taxon>Eukaryota</taxon>
        <taxon>Fungi</taxon>
        <taxon>Dikarya</taxon>
        <taxon>Basidiomycota</taxon>
        <taxon>Agaricomycotina</taxon>
        <taxon>Agaricomycetes</taxon>
        <taxon>Agaricomycetidae</taxon>
        <taxon>Boletales</taxon>
        <taxon>Suillineae</taxon>
        <taxon>Suillaceae</taxon>
        <taxon>Suillus</taxon>
    </lineage>
</organism>
<keyword evidence="4" id="KW-1185">Reference proteome</keyword>
<dbReference type="Pfam" id="PF20152">
    <property type="entry name" value="DUF6534"/>
    <property type="match status" value="1"/>
</dbReference>
<evidence type="ECO:0000259" key="2">
    <source>
        <dbReference type="Pfam" id="PF20152"/>
    </source>
</evidence>
<keyword evidence="1" id="KW-0472">Membrane</keyword>
<evidence type="ECO:0000313" key="4">
    <source>
        <dbReference type="Proteomes" id="UP000714275"/>
    </source>
</evidence>
<dbReference type="Proteomes" id="UP000714275">
    <property type="component" value="Unassembled WGS sequence"/>
</dbReference>
<protein>
    <recommendedName>
        <fullName evidence="2">DUF6534 domain-containing protein</fullName>
    </recommendedName>
</protein>
<name>A0A9P7D1K6_9AGAM</name>
<comment type="caution">
    <text evidence="3">The sequence shown here is derived from an EMBL/GenBank/DDBJ whole genome shotgun (WGS) entry which is preliminary data.</text>
</comment>
<dbReference type="InterPro" id="IPR045339">
    <property type="entry name" value="DUF6534"/>
</dbReference>
<evidence type="ECO:0000313" key="3">
    <source>
        <dbReference type="EMBL" id="KAG1775803.1"/>
    </source>
</evidence>
<feature type="transmembrane region" description="Helical" evidence="1">
    <location>
        <begin position="153"/>
        <end position="174"/>
    </location>
</feature>
<feature type="domain" description="DUF6534" evidence="2">
    <location>
        <begin position="201"/>
        <end position="304"/>
    </location>
</feature>
<feature type="transmembrane region" description="Helical" evidence="1">
    <location>
        <begin position="123"/>
        <end position="141"/>
    </location>
</feature>
<gene>
    <name evidence="3" type="ORF">EV702DRAFT_1199017</name>
</gene>
<feature type="transmembrane region" description="Helical" evidence="1">
    <location>
        <begin position="21"/>
        <end position="45"/>
    </location>
</feature>
<accession>A0A9P7D1K6</accession>
<feature type="transmembrane region" description="Helical" evidence="1">
    <location>
        <begin position="194"/>
        <end position="216"/>
    </location>
</feature>
<proteinExistence type="predicted"/>
<keyword evidence="1" id="KW-1133">Transmembrane helix</keyword>
<dbReference type="EMBL" id="JABBWD010000031">
    <property type="protein sequence ID" value="KAG1775803.1"/>
    <property type="molecule type" value="Genomic_DNA"/>
</dbReference>